<keyword evidence="2" id="KW-1185">Reference proteome</keyword>
<organism evidence="1 2">
    <name type="scientific">Neophaeococcomyces mojaviensis</name>
    <dbReference type="NCBI Taxonomy" id="3383035"/>
    <lineage>
        <taxon>Eukaryota</taxon>
        <taxon>Fungi</taxon>
        <taxon>Dikarya</taxon>
        <taxon>Ascomycota</taxon>
        <taxon>Pezizomycotina</taxon>
        <taxon>Eurotiomycetes</taxon>
        <taxon>Chaetothyriomycetidae</taxon>
        <taxon>Chaetothyriales</taxon>
        <taxon>Chaetothyriales incertae sedis</taxon>
        <taxon>Neophaeococcomyces</taxon>
    </lineage>
</organism>
<sequence length="204" mass="23445">MSSPNDPSREPTLEQKIRMTNSFGSFLHNTSLAMLVITPVLIALPPRKLDLYTFFLAGGFFASANHLTKERTGAGLLYQLPGARPPPMALEYQRTVQEKRLLDEPQSQIQTSSIKEQLQKRGIEHRKEEGLEKMAKELWMGEEKEGWKEKRLAEEQKKLDEGEGYGSMIVDQIWEVWNWGEKKAEDLKEKDEEVVKARQDAKKS</sequence>
<accession>A0ACC3A7D8</accession>
<dbReference type="Proteomes" id="UP001172386">
    <property type="component" value="Unassembled WGS sequence"/>
</dbReference>
<evidence type="ECO:0000313" key="2">
    <source>
        <dbReference type="Proteomes" id="UP001172386"/>
    </source>
</evidence>
<dbReference type="EMBL" id="JAPDRQ010000077">
    <property type="protein sequence ID" value="KAJ9656454.1"/>
    <property type="molecule type" value="Genomic_DNA"/>
</dbReference>
<name>A0ACC3A7D8_9EURO</name>
<evidence type="ECO:0000313" key="1">
    <source>
        <dbReference type="EMBL" id="KAJ9656454.1"/>
    </source>
</evidence>
<protein>
    <submittedName>
        <fullName evidence="1">Uncharacterized protein</fullName>
    </submittedName>
</protein>
<proteinExistence type="predicted"/>
<comment type="caution">
    <text evidence="1">The sequence shown here is derived from an EMBL/GenBank/DDBJ whole genome shotgun (WGS) entry which is preliminary data.</text>
</comment>
<reference evidence="1" key="1">
    <citation type="submission" date="2022-10" db="EMBL/GenBank/DDBJ databases">
        <title>Culturing micro-colonial fungi from biological soil crusts in the Mojave desert and describing Neophaeococcomyces mojavensis, and introducing the new genera and species Taxawa tesnikishii.</title>
        <authorList>
            <person name="Kurbessoian T."/>
            <person name="Stajich J.E."/>
        </authorList>
    </citation>
    <scope>NUCLEOTIDE SEQUENCE</scope>
    <source>
        <strain evidence="1">JES_112</strain>
    </source>
</reference>
<gene>
    <name evidence="1" type="ORF">H2198_004912</name>
</gene>